<protein>
    <recommendedName>
        <fullName evidence="7">Hydroxyacylglutathione hydrolase</fullName>
        <ecNumber evidence="7">3.1.2.6</ecNumber>
    </recommendedName>
    <alternativeName>
        <fullName evidence="7">Glyoxalase II</fullName>
        <shortName evidence="7">Glx II</shortName>
    </alternativeName>
</protein>
<feature type="binding site" evidence="7">
    <location>
        <position position="61"/>
    </location>
    <ligand>
        <name>Zn(2+)</name>
        <dbReference type="ChEBI" id="CHEBI:29105"/>
        <label>2</label>
    </ligand>
</feature>
<dbReference type="InterPro" id="IPR001279">
    <property type="entry name" value="Metallo-B-lactamas"/>
</dbReference>
<dbReference type="RefSeq" id="WP_284256062.1">
    <property type="nucleotide sequence ID" value="NZ_BSOS01000005.1"/>
</dbReference>
<feature type="domain" description="Metallo-beta-lactamase" evidence="8">
    <location>
        <begin position="13"/>
        <end position="171"/>
    </location>
</feature>
<feature type="binding site" evidence="7">
    <location>
        <position position="58"/>
    </location>
    <ligand>
        <name>Zn(2+)</name>
        <dbReference type="ChEBI" id="CHEBI:29105"/>
        <label>1</label>
    </ligand>
</feature>
<evidence type="ECO:0000256" key="4">
    <source>
        <dbReference type="ARBA" id="ARBA00022723"/>
    </source>
</evidence>
<dbReference type="HAMAP" id="MF_01374">
    <property type="entry name" value="Glyoxalase_2"/>
    <property type="match status" value="1"/>
</dbReference>
<evidence type="ECO:0000256" key="1">
    <source>
        <dbReference type="ARBA" id="ARBA00001623"/>
    </source>
</evidence>
<dbReference type="InterPro" id="IPR017782">
    <property type="entry name" value="Hydroxyacylglutathione_Hdrlase"/>
</dbReference>
<proteinExistence type="inferred from homology"/>
<comment type="catalytic activity">
    <reaction evidence="1 7">
        <text>an S-(2-hydroxyacyl)glutathione + H2O = a 2-hydroxy carboxylate + glutathione + H(+)</text>
        <dbReference type="Rhea" id="RHEA:21864"/>
        <dbReference type="ChEBI" id="CHEBI:15377"/>
        <dbReference type="ChEBI" id="CHEBI:15378"/>
        <dbReference type="ChEBI" id="CHEBI:57925"/>
        <dbReference type="ChEBI" id="CHEBI:58896"/>
        <dbReference type="ChEBI" id="CHEBI:71261"/>
        <dbReference type="EC" id="3.1.2.6"/>
    </reaction>
</comment>
<comment type="similarity">
    <text evidence="3 7">Belongs to the metallo-beta-lactamase superfamily. Glyoxalase II family.</text>
</comment>
<evidence type="ECO:0000313" key="10">
    <source>
        <dbReference type="Proteomes" id="UP001156641"/>
    </source>
</evidence>
<dbReference type="Pfam" id="PF16123">
    <property type="entry name" value="HAGH_C"/>
    <property type="match status" value="1"/>
</dbReference>
<dbReference type="Gene3D" id="3.60.15.10">
    <property type="entry name" value="Ribonuclease Z/Hydroxyacylglutathione hydrolase-like"/>
    <property type="match status" value="1"/>
</dbReference>
<feature type="binding site" evidence="7">
    <location>
        <position position="171"/>
    </location>
    <ligand>
        <name>Zn(2+)</name>
        <dbReference type="ChEBI" id="CHEBI:29105"/>
        <label>2</label>
    </ligand>
</feature>
<evidence type="ECO:0000256" key="3">
    <source>
        <dbReference type="ARBA" id="ARBA00006759"/>
    </source>
</evidence>
<dbReference type="CDD" id="cd07723">
    <property type="entry name" value="hydroxyacylglutathione_hydrolase_MBL-fold"/>
    <property type="match status" value="1"/>
</dbReference>
<evidence type="ECO:0000256" key="2">
    <source>
        <dbReference type="ARBA" id="ARBA00004963"/>
    </source>
</evidence>
<reference evidence="10" key="1">
    <citation type="journal article" date="2019" name="Int. J. Syst. Evol. Microbiol.">
        <title>The Global Catalogue of Microorganisms (GCM) 10K type strain sequencing project: providing services to taxonomists for standard genome sequencing and annotation.</title>
        <authorList>
            <consortium name="The Broad Institute Genomics Platform"/>
            <consortium name="The Broad Institute Genome Sequencing Center for Infectious Disease"/>
            <person name="Wu L."/>
            <person name="Ma J."/>
        </authorList>
    </citation>
    <scope>NUCLEOTIDE SEQUENCE [LARGE SCALE GENOMIC DNA]</scope>
    <source>
        <strain evidence="10">NBRC 112502</strain>
    </source>
</reference>
<comment type="subunit">
    <text evidence="7">Monomer.</text>
</comment>
<dbReference type="Proteomes" id="UP001156641">
    <property type="component" value="Unassembled WGS sequence"/>
</dbReference>
<dbReference type="EMBL" id="BSOS01000005">
    <property type="protein sequence ID" value="GLR65561.1"/>
    <property type="molecule type" value="Genomic_DNA"/>
</dbReference>
<dbReference type="Pfam" id="PF00753">
    <property type="entry name" value="Lactamase_B"/>
    <property type="match status" value="1"/>
</dbReference>
<organism evidence="9 10">
    <name type="scientific">Acidocella aquatica</name>
    <dbReference type="NCBI Taxonomy" id="1922313"/>
    <lineage>
        <taxon>Bacteria</taxon>
        <taxon>Pseudomonadati</taxon>
        <taxon>Pseudomonadota</taxon>
        <taxon>Alphaproteobacteria</taxon>
        <taxon>Acetobacterales</taxon>
        <taxon>Acidocellaceae</taxon>
        <taxon>Acidocella</taxon>
    </lineage>
</organism>
<dbReference type="InterPro" id="IPR050110">
    <property type="entry name" value="Glyoxalase_II_hydrolase"/>
</dbReference>
<dbReference type="GO" id="GO:0016787">
    <property type="term" value="F:hydrolase activity"/>
    <property type="evidence" value="ECO:0007669"/>
    <property type="project" value="UniProtKB-KW"/>
</dbReference>
<dbReference type="PANTHER" id="PTHR43705:SF1">
    <property type="entry name" value="HYDROXYACYLGLUTATHIONE HYDROLASE GLOB"/>
    <property type="match status" value="1"/>
</dbReference>
<dbReference type="SMART" id="SM00849">
    <property type="entry name" value="Lactamase_B"/>
    <property type="match status" value="1"/>
</dbReference>
<keyword evidence="10" id="KW-1185">Reference proteome</keyword>
<dbReference type="InterPro" id="IPR036866">
    <property type="entry name" value="RibonucZ/Hydroxyglut_hydro"/>
</dbReference>
<keyword evidence="4 7" id="KW-0479">Metal-binding</keyword>
<keyword evidence="6 7" id="KW-0862">Zinc</keyword>
<feature type="binding site" evidence="7">
    <location>
        <position position="133"/>
    </location>
    <ligand>
        <name>Zn(2+)</name>
        <dbReference type="ChEBI" id="CHEBI:29105"/>
        <label>1</label>
    </ligand>
</feature>
<accession>A0ABQ6A184</accession>
<comment type="function">
    <text evidence="7">Thiolesterase that catalyzes the hydrolysis of S-D-lactoyl-glutathione to form glutathione and D-lactic acid.</text>
</comment>
<evidence type="ECO:0000256" key="6">
    <source>
        <dbReference type="ARBA" id="ARBA00022833"/>
    </source>
</evidence>
<keyword evidence="5 7" id="KW-0378">Hydrolase</keyword>
<evidence type="ECO:0000259" key="8">
    <source>
        <dbReference type="SMART" id="SM00849"/>
    </source>
</evidence>
<name>A0ABQ6A184_9PROT</name>
<dbReference type="EC" id="3.1.2.6" evidence="7"/>
<evidence type="ECO:0000256" key="7">
    <source>
        <dbReference type="HAMAP-Rule" id="MF_01374"/>
    </source>
</evidence>
<dbReference type="InterPro" id="IPR032282">
    <property type="entry name" value="HAGH_C"/>
</dbReference>
<feature type="binding site" evidence="7">
    <location>
        <position position="114"/>
    </location>
    <ligand>
        <name>Zn(2+)</name>
        <dbReference type="ChEBI" id="CHEBI:29105"/>
        <label>1</label>
    </ligand>
</feature>
<evidence type="ECO:0000256" key="5">
    <source>
        <dbReference type="ARBA" id="ARBA00022801"/>
    </source>
</evidence>
<comment type="caution">
    <text evidence="9">The sequence shown here is derived from an EMBL/GenBank/DDBJ whole genome shotgun (WGS) entry which is preliminary data.</text>
</comment>
<dbReference type="PANTHER" id="PTHR43705">
    <property type="entry name" value="HYDROXYACYLGLUTATHIONE HYDROLASE"/>
    <property type="match status" value="1"/>
</dbReference>
<dbReference type="PIRSF" id="PIRSF005457">
    <property type="entry name" value="Glx"/>
    <property type="match status" value="1"/>
</dbReference>
<evidence type="ECO:0000313" key="9">
    <source>
        <dbReference type="EMBL" id="GLR65561.1"/>
    </source>
</evidence>
<comment type="cofactor">
    <cofactor evidence="7">
        <name>Zn(2+)</name>
        <dbReference type="ChEBI" id="CHEBI:29105"/>
    </cofactor>
    <text evidence="7">Binds 2 Zn(2+) ions per subunit.</text>
</comment>
<feature type="binding site" evidence="7">
    <location>
        <position position="60"/>
    </location>
    <ligand>
        <name>Zn(2+)</name>
        <dbReference type="ChEBI" id="CHEBI:29105"/>
        <label>2</label>
    </ligand>
</feature>
<comment type="pathway">
    <text evidence="2 7">Secondary metabolite metabolism; methylglyoxal degradation; (R)-lactate from methylglyoxal: step 2/2.</text>
</comment>
<feature type="binding site" evidence="7">
    <location>
        <position position="133"/>
    </location>
    <ligand>
        <name>Zn(2+)</name>
        <dbReference type="ChEBI" id="CHEBI:29105"/>
        <label>2</label>
    </ligand>
</feature>
<dbReference type="SUPFAM" id="SSF56281">
    <property type="entry name" value="Metallo-hydrolase/oxidoreductase"/>
    <property type="match status" value="1"/>
</dbReference>
<dbReference type="InterPro" id="IPR035680">
    <property type="entry name" value="Clx_II_MBL"/>
</dbReference>
<dbReference type="NCBIfam" id="TIGR03413">
    <property type="entry name" value="GSH_gloB"/>
    <property type="match status" value="1"/>
</dbReference>
<gene>
    <name evidence="7 9" type="primary">gloB</name>
    <name evidence="9" type="ORF">GCM10010909_02390</name>
</gene>
<sequence>MTVTATRIPMLTDNYSWLLRESGTGKVAIVDPAAAEPALAAVEAAGGRLDYIFLTHHHGDHIDGVPALVARYHPVVVGHAADSHRLPKLDIAVREGDLVDFGAAKLRVIAVPGHTLGHIAYYIADGGILLPGDTLFSLGCGRLFEGTAEDMFTSLQKFAALPGETLICCGHEYTQSNAKFALAVDSDNAALRARAAAVNALREAGQATVPVTLASERECNPFLRSADAASLGRLRAAKDVF</sequence>
<feature type="binding site" evidence="7">
    <location>
        <position position="56"/>
    </location>
    <ligand>
        <name>Zn(2+)</name>
        <dbReference type="ChEBI" id="CHEBI:29105"/>
        <label>1</label>
    </ligand>
</feature>